<proteinExistence type="predicted"/>
<name>A0A166D6I1_9AGAM</name>
<dbReference type="AlphaFoldDB" id="A0A166D6I1"/>
<gene>
    <name evidence="1" type="ORF">FIBSPDRAFT_701618</name>
</gene>
<evidence type="ECO:0000313" key="1">
    <source>
        <dbReference type="EMBL" id="KZP14370.1"/>
    </source>
</evidence>
<reference evidence="1 2" key="1">
    <citation type="journal article" date="2016" name="Mol. Biol. Evol.">
        <title>Comparative Genomics of Early-Diverging Mushroom-Forming Fungi Provides Insights into the Origins of Lignocellulose Decay Capabilities.</title>
        <authorList>
            <person name="Nagy L.G."/>
            <person name="Riley R."/>
            <person name="Tritt A."/>
            <person name="Adam C."/>
            <person name="Daum C."/>
            <person name="Floudas D."/>
            <person name="Sun H."/>
            <person name="Yadav J.S."/>
            <person name="Pangilinan J."/>
            <person name="Larsson K.H."/>
            <person name="Matsuura K."/>
            <person name="Barry K."/>
            <person name="Labutti K."/>
            <person name="Kuo R."/>
            <person name="Ohm R.A."/>
            <person name="Bhattacharya S.S."/>
            <person name="Shirouzu T."/>
            <person name="Yoshinaga Y."/>
            <person name="Martin F.M."/>
            <person name="Grigoriev I.V."/>
            <person name="Hibbett D.S."/>
        </authorList>
    </citation>
    <scope>NUCLEOTIDE SEQUENCE [LARGE SCALE GENOMIC DNA]</scope>
    <source>
        <strain evidence="1 2">CBS 109695</strain>
    </source>
</reference>
<accession>A0A166D6I1</accession>
<organism evidence="1 2">
    <name type="scientific">Athelia psychrophila</name>
    <dbReference type="NCBI Taxonomy" id="1759441"/>
    <lineage>
        <taxon>Eukaryota</taxon>
        <taxon>Fungi</taxon>
        <taxon>Dikarya</taxon>
        <taxon>Basidiomycota</taxon>
        <taxon>Agaricomycotina</taxon>
        <taxon>Agaricomycetes</taxon>
        <taxon>Agaricomycetidae</taxon>
        <taxon>Atheliales</taxon>
        <taxon>Atheliaceae</taxon>
        <taxon>Athelia</taxon>
    </lineage>
</organism>
<sequence length="214" mass="23949">LPWHGRIKGFSDNEDVAYLAAFASTCWLSDVHETFMLECLQRHIRASPDYDAKKLLANIWTSKKIIIAYNNRTHKAYPPSTPDPLVQLGNDLASGLKTKVGMMWFVQDGHWVSTDVSIGHSQCTIAYADPEQRALPESVRDPINWWLAAHIKQSLVWGTLECPLQRDGYSCGILANNALAHDFLPEVYPLIDTSVFGAVVIARLQAGTEVIKHH</sequence>
<protein>
    <recommendedName>
        <fullName evidence="3">Ubiquitin-like protease family profile domain-containing protein</fullName>
    </recommendedName>
</protein>
<keyword evidence="2" id="KW-1185">Reference proteome</keyword>
<dbReference type="Proteomes" id="UP000076532">
    <property type="component" value="Unassembled WGS sequence"/>
</dbReference>
<dbReference type="InterPro" id="IPR038765">
    <property type="entry name" value="Papain-like_cys_pep_sf"/>
</dbReference>
<feature type="non-terminal residue" evidence="1">
    <location>
        <position position="214"/>
    </location>
</feature>
<evidence type="ECO:0000313" key="2">
    <source>
        <dbReference type="Proteomes" id="UP000076532"/>
    </source>
</evidence>
<dbReference type="EMBL" id="KV417618">
    <property type="protein sequence ID" value="KZP14370.1"/>
    <property type="molecule type" value="Genomic_DNA"/>
</dbReference>
<dbReference type="SUPFAM" id="SSF54001">
    <property type="entry name" value="Cysteine proteinases"/>
    <property type="match status" value="1"/>
</dbReference>
<feature type="non-terminal residue" evidence="1">
    <location>
        <position position="1"/>
    </location>
</feature>
<evidence type="ECO:0008006" key="3">
    <source>
        <dbReference type="Google" id="ProtNLM"/>
    </source>
</evidence>
<dbReference type="OrthoDB" id="2979847at2759"/>